<keyword evidence="6" id="KW-0472">Membrane</keyword>
<protein>
    <submittedName>
        <fullName evidence="8">PR5-like receptor kinase</fullName>
    </submittedName>
</protein>
<keyword evidence="3" id="KW-0812">Transmembrane</keyword>
<evidence type="ECO:0000256" key="1">
    <source>
        <dbReference type="ARBA" id="ARBA00004479"/>
    </source>
</evidence>
<evidence type="ECO:0000256" key="2">
    <source>
        <dbReference type="ARBA" id="ARBA00022527"/>
    </source>
</evidence>
<evidence type="ECO:0000256" key="5">
    <source>
        <dbReference type="ARBA" id="ARBA00022989"/>
    </source>
</evidence>
<dbReference type="AlphaFoldDB" id="A0ABD1BYV1"/>
<evidence type="ECO:0000256" key="3">
    <source>
        <dbReference type="ARBA" id="ARBA00022692"/>
    </source>
</evidence>
<keyword evidence="5" id="KW-1133">Transmembrane helix</keyword>
<dbReference type="InterPro" id="IPR045874">
    <property type="entry name" value="LRK10/LRL21-25-like"/>
</dbReference>
<keyword evidence="2" id="KW-0808">Transferase</keyword>
<keyword evidence="2" id="KW-0723">Serine/threonine-protein kinase</keyword>
<evidence type="ECO:0000256" key="4">
    <source>
        <dbReference type="ARBA" id="ARBA00022729"/>
    </source>
</evidence>
<evidence type="ECO:0000313" key="9">
    <source>
        <dbReference type="Proteomes" id="UP001558713"/>
    </source>
</evidence>
<evidence type="ECO:0000256" key="6">
    <source>
        <dbReference type="ARBA" id="ARBA00023136"/>
    </source>
</evidence>
<keyword evidence="2" id="KW-0418">Kinase</keyword>
<dbReference type="PANTHER" id="PTHR27009">
    <property type="entry name" value="RUST RESISTANCE KINASE LR10-RELATED"/>
    <property type="match status" value="1"/>
</dbReference>
<keyword evidence="9" id="KW-1185">Reference proteome</keyword>
<dbReference type="Proteomes" id="UP001558713">
    <property type="component" value="Unassembled WGS sequence"/>
</dbReference>
<name>A0ABD1BYV1_CARAN</name>
<evidence type="ECO:0000313" key="8">
    <source>
        <dbReference type="EMBL" id="KAL1222295.1"/>
    </source>
</evidence>
<comment type="subcellular location">
    <subcellularLocation>
        <location evidence="1">Membrane</location>
        <topology evidence="1">Single-pass type I membrane protein</topology>
    </subcellularLocation>
</comment>
<sequence length="128" mass="14581">MRIFGDQITEEEEKIAKKLVLVGLWCIQTNPSDRPPMIKVIEMLEGNLENLQVPPKPLLYLPATMVPETFEDSNEISSFSNPSHFEEVLSQLVKILSTFPKKWFSKPLKSVDIGQGPPKLKSTRVWIC</sequence>
<organism evidence="8 9">
    <name type="scientific">Cardamine amara subsp. amara</name>
    <dbReference type="NCBI Taxonomy" id="228776"/>
    <lineage>
        <taxon>Eukaryota</taxon>
        <taxon>Viridiplantae</taxon>
        <taxon>Streptophyta</taxon>
        <taxon>Embryophyta</taxon>
        <taxon>Tracheophyta</taxon>
        <taxon>Spermatophyta</taxon>
        <taxon>Magnoliopsida</taxon>
        <taxon>eudicotyledons</taxon>
        <taxon>Gunneridae</taxon>
        <taxon>Pentapetalae</taxon>
        <taxon>rosids</taxon>
        <taxon>malvids</taxon>
        <taxon>Brassicales</taxon>
        <taxon>Brassicaceae</taxon>
        <taxon>Cardamineae</taxon>
        <taxon>Cardamine</taxon>
    </lineage>
</organism>
<dbReference type="GO" id="GO:0016020">
    <property type="term" value="C:membrane"/>
    <property type="evidence" value="ECO:0007669"/>
    <property type="project" value="UniProtKB-SubCell"/>
</dbReference>
<comment type="caution">
    <text evidence="8">The sequence shown here is derived from an EMBL/GenBank/DDBJ whole genome shotgun (WGS) entry which is preliminary data.</text>
</comment>
<dbReference type="EMBL" id="JBANAX010000102">
    <property type="protein sequence ID" value="KAL1222295.1"/>
    <property type="molecule type" value="Genomic_DNA"/>
</dbReference>
<dbReference type="GO" id="GO:0004674">
    <property type="term" value="F:protein serine/threonine kinase activity"/>
    <property type="evidence" value="ECO:0007669"/>
    <property type="project" value="UniProtKB-KW"/>
</dbReference>
<proteinExistence type="predicted"/>
<evidence type="ECO:0000256" key="7">
    <source>
        <dbReference type="ARBA" id="ARBA00023180"/>
    </source>
</evidence>
<reference evidence="8 9" key="1">
    <citation type="submission" date="2024-04" db="EMBL/GenBank/DDBJ databases">
        <title>Genome assembly C_amara_ONT_v2.</title>
        <authorList>
            <person name="Yant L."/>
            <person name="Moore C."/>
            <person name="Slenker M."/>
        </authorList>
    </citation>
    <scope>NUCLEOTIDE SEQUENCE [LARGE SCALE GENOMIC DNA]</scope>
    <source>
        <tissue evidence="8">Leaf</tissue>
    </source>
</reference>
<accession>A0ABD1BYV1</accession>
<gene>
    <name evidence="8" type="ORF">V5N11_026093</name>
</gene>
<keyword evidence="7" id="KW-0325">Glycoprotein</keyword>
<keyword evidence="4" id="KW-0732">Signal</keyword>